<proteinExistence type="predicted"/>
<sequence>MIGLIQKDLLLIKRSMGTTMLILAFLVIVFSASMGASAGMAMIPIAFSILILGTFALDDTAKWDVYVLCTPPAKRRIVLSKYLSSSILIAIGAAFSAIAAVVALLIRSETWSLEVTLTFLASVGLACCMNAVLLPLTYRFGAERSRIIFMVLVFIPTCLAVLLQGQLPAIASVDEATIMNMLALFPVFGILLLFPSYFISKAIYTHKDF</sequence>
<accession>A0ABS9MFW6</accession>
<keyword evidence="3" id="KW-1185">Reference proteome</keyword>
<evidence type="ECO:0000313" key="3">
    <source>
        <dbReference type="Proteomes" id="UP001298681"/>
    </source>
</evidence>
<dbReference type="Proteomes" id="UP001298681">
    <property type="component" value="Unassembled WGS sequence"/>
</dbReference>
<keyword evidence="1" id="KW-0472">Membrane</keyword>
<feature type="transmembrane region" description="Helical" evidence="1">
    <location>
        <begin position="82"/>
        <end position="106"/>
    </location>
</feature>
<protein>
    <submittedName>
        <fullName evidence="2">ABC-2 transporter permease</fullName>
    </submittedName>
</protein>
<dbReference type="InterPro" id="IPR025699">
    <property type="entry name" value="ABC2_memb-like"/>
</dbReference>
<keyword evidence="1" id="KW-1133">Transmembrane helix</keyword>
<feature type="transmembrane region" description="Helical" evidence="1">
    <location>
        <begin position="178"/>
        <end position="199"/>
    </location>
</feature>
<dbReference type="EMBL" id="JAKNHQ010000002">
    <property type="protein sequence ID" value="MCG4609705.1"/>
    <property type="molecule type" value="Genomic_DNA"/>
</dbReference>
<dbReference type="RefSeq" id="WP_172749486.1">
    <property type="nucleotide sequence ID" value="NZ_JAKNHQ010000002.1"/>
</dbReference>
<name>A0ABS9MFW6_9FIRM</name>
<dbReference type="Pfam" id="PF13346">
    <property type="entry name" value="ABC2_membrane_5"/>
    <property type="match status" value="1"/>
</dbReference>
<feature type="transmembrane region" description="Helical" evidence="1">
    <location>
        <begin position="38"/>
        <end position="57"/>
    </location>
</feature>
<comment type="caution">
    <text evidence="2">The sequence shown here is derived from an EMBL/GenBank/DDBJ whole genome shotgun (WGS) entry which is preliminary data.</text>
</comment>
<reference evidence="2 3" key="1">
    <citation type="submission" date="2022-01" db="EMBL/GenBank/DDBJ databases">
        <title>Collection of gut derived symbiotic bacterial strains cultured from healthy donors.</title>
        <authorList>
            <person name="Lin H."/>
            <person name="Kohout C."/>
            <person name="Waligurski E."/>
            <person name="Pamer E.G."/>
        </authorList>
    </citation>
    <scope>NUCLEOTIDE SEQUENCE [LARGE SCALE GENOMIC DNA]</scope>
    <source>
        <strain evidence="2 3">DFI.7.58</strain>
    </source>
</reference>
<evidence type="ECO:0000256" key="1">
    <source>
        <dbReference type="SAM" id="Phobius"/>
    </source>
</evidence>
<organism evidence="2 3">
    <name type="scientific">Anaeromassilibacillus senegalensis</name>
    <dbReference type="NCBI Taxonomy" id="1673717"/>
    <lineage>
        <taxon>Bacteria</taxon>
        <taxon>Bacillati</taxon>
        <taxon>Bacillota</taxon>
        <taxon>Clostridia</taxon>
        <taxon>Eubacteriales</taxon>
        <taxon>Acutalibacteraceae</taxon>
        <taxon>Anaeromassilibacillus</taxon>
    </lineage>
</organism>
<gene>
    <name evidence="2" type="ORF">L0P57_01940</name>
</gene>
<feature type="transmembrane region" description="Helical" evidence="1">
    <location>
        <begin position="118"/>
        <end position="138"/>
    </location>
</feature>
<feature type="transmembrane region" description="Helical" evidence="1">
    <location>
        <begin position="12"/>
        <end position="32"/>
    </location>
</feature>
<evidence type="ECO:0000313" key="2">
    <source>
        <dbReference type="EMBL" id="MCG4609705.1"/>
    </source>
</evidence>
<feature type="transmembrane region" description="Helical" evidence="1">
    <location>
        <begin position="147"/>
        <end position="166"/>
    </location>
</feature>
<keyword evidence="1" id="KW-0812">Transmembrane</keyword>